<keyword evidence="4" id="KW-1185">Reference proteome</keyword>
<dbReference type="AlphaFoldDB" id="A0A366D5G2"/>
<feature type="region of interest" description="Disordered" evidence="1">
    <location>
        <begin position="1"/>
        <end position="24"/>
    </location>
</feature>
<organism evidence="3 4">
    <name type="scientific">Nocardia puris</name>
    <dbReference type="NCBI Taxonomy" id="208602"/>
    <lineage>
        <taxon>Bacteria</taxon>
        <taxon>Bacillati</taxon>
        <taxon>Actinomycetota</taxon>
        <taxon>Actinomycetes</taxon>
        <taxon>Mycobacteriales</taxon>
        <taxon>Nocardiaceae</taxon>
        <taxon>Nocardia</taxon>
    </lineage>
</organism>
<sequence length="175" mass="18455">MPTCTASRRGRSVAHSAPQPTYGSVLPRAGLGPLLPVRQDQAVLEWPQAGAASVEAPLVSYVPLRLAGGPRPYNRDNDGVTSCTPPPRIRVSTPSVSSSAQAVAAIRGRADKHGVTVEVDARGDITDLRISPAAMPTSNTQLSTAITDTYRDARSEATAKVNRALRSADPRLRGH</sequence>
<evidence type="ECO:0000313" key="3">
    <source>
        <dbReference type="EMBL" id="RBO85273.1"/>
    </source>
</evidence>
<reference evidence="3 4" key="1">
    <citation type="submission" date="2018-06" db="EMBL/GenBank/DDBJ databases">
        <title>Genomic Encyclopedia of Type Strains, Phase IV (KMG-IV): sequencing the most valuable type-strain genomes for metagenomic binning, comparative biology and taxonomic classification.</title>
        <authorList>
            <person name="Goeker M."/>
        </authorList>
    </citation>
    <scope>NUCLEOTIDE SEQUENCE [LARGE SCALE GENOMIC DNA]</scope>
    <source>
        <strain evidence="3 4">DSM 44599</strain>
    </source>
</reference>
<evidence type="ECO:0000313" key="4">
    <source>
        <dbReference type="Proteomes" id="UP000252586"/>
    </source>
</evidence>
<dbReference type="InterPro" id="IPR036894">
    <property type="entry name" value="YbaB-like_sf"/>
</dbReference>
<dbReference type="Pfam" id="PF17689">
    <property type="entry name" value="Arabino_trans_N"/>
    <property type="match status" value="1"/>
</dbReference>
<keyword evidence="3" id="KW-0238">DNA-binding</keyword>
<dbReference type="SUPFAM" id="SSF82607">
    <property type="entry name" value="YbaB-like"/>
    <property type="match status" value="1"/>
</dbReference>
<dbReference type="Gene3D" id="2.60.120.610">
    <property type="entry name" value="arabinofuranosyltransferase like domain"/>
    <property type="match status" value="1"/>
</dbReference>
<name>A0A366D5G2_9NOCA</name>
<dbReference type="EMBL" id="QNRE01000015">
    <property type="protein sequence ID" value="RBO85273.1"/>
    <property type="molecule type" value="Genomic_DNA"/>
</dbReference>
<dbReference type="InterPro" id="IPR040920">
    <property type="entry name" value="Arabino_trans_N"/>
</dbReference>
<feature type="domain" description="Arabinosyltransferas concanavalin like" evidence="2">
    <location>
        <begin position="38"/>
        <end position="66"/>
    </location>
</feature>
<proteinExistence type="predicted"/>
<dbReference type="InterPro" id="IPR004401">
    <property type="entry name" value="YbaB/EbfC"/>
</dbReference>
<gene>
    <name evidence="3" type="ORF">DFR74_115121</name>
</gene>
<dbReference type="Proteomes" id="UP000252586">
    <property type="component" value="Unassembled WGS sequence"/>
</dbReference>
<dbReference type="InterPro" id="IPR027451">
    <property type="entry name" value="EmbABC_dom1"/>
</dbReference>
<dbReference type="GO" id="GO:0003677">
    <property type="term" value="F:DNA binding"/>
    <property type="evidence" value="ECO:0007669"/>
    <property type="project" value="UniProtKB-KW"/>
</dbReference>
<dbReference type="Gene3D" id="3.30.1310.10">
    <property type="entry name" value="Nucleoid-associated protein YbaB-like domain"/>
    <property type="match status" value="1"/>
</dbReference>
<evidence type="ECO:0000259" key="2">
    <source>
        <dbReference type="Pfam" id="PF17689"/>
    </source>
</evidence>
<accession>A0A366D5G2</accession>
<dbReference type="Pfam" id="PF02575">
    <property type="entry name" value="YbaB_DNA_bd"/>
    <property type="match status" value="1"/>
</dbReference>
<evidence type="ECO:0000256" key="1">
    <source>
        <dbReference type="SAM" id="MobiDB-lite"/>
    </source>
</evidence>
<protein>
    <submittedName>
        <fullName evidence="3">YbaB/EbfC DNA-binding family protein</fullName>
    </submittedName>
</protein>
<comment type="caution">
    <text evidence="3">The sequence shown here is derived from an EMBL/GenBank/DDBJ whole genome shotgun (WGS) entry which is preliminary data.</text>
</comment>